<keyword evidence="1" id="KW-0812">Transmembrane</keyword>
<name>A0A382KQ49_9ZZZZ</name>
<sequence length="129" mass="14416">MNKFIRLTTIRECRVLTPIGWVVLSMGFGLVMVSVILFVHPFLAPTKPIHGDILVVEGWLPDYALKKVKAYFQKGGYKLLVTTGGRIRTGSFVSEHETWAELASSSLNELGVPQKKIMTVSELLNIKKD</sequence>
<feature type="non-terminal residue" evidence="2">
    <location>
        <position position="129"/>
    </location>
</feature>
<keyword evidence="1" id="KW-1133">Transmembrane helix</keyword>
<evidence type="ECO:0000313" key="2">
    <source>
        <dbReference type="EMBL" id="SVC26698.1"/>
    </source>
</evidence>
<gene>
    <name evidence="2" type="ORF">METZ01_LOCUS279552</name>
</gene>
<keyword evidence="1" id="KW-0472">Membrane</keyword>
<accession>A0A382KQ49</accession>
<protein>
    <recommendedName>
        <fullName evidence="3">DUF218 domain-containing protein</fullName>
    </recommendedName>
</protein>
<evidence type="ECO:0000256" key="1">
    <source>
        <dbReference type="SAM" id="Phobius"/>
    </source>
</evidence>
<dbReference type="AlphaFoldDB" id="A0A382KQ49"/>
<organism evidence="2">
    <name type="scientific">marine metagenome</name>
    <dbReference type="NCBI Taxonomy" id="408172"/>
    <lineage>
        <taxon>unclassified sequences</taxon>
        <taxon>metagenomes</taxon>
        <taxon>ecological metagenomes</taxon>
    </lineage>
</organism>
<evidence type="ECO:0008006" key="3">
    <source>
        <dbReference type="Google" id="ProtNLM"/>
    </source>
</evidence>
<dbReference type="EMBL" id="UINC01082170">
    <property type="protein sequence ID" value="SVC26698.1"/>
    <property type="molecule type" value="Genomic_DNA"/>
</dbReference>
<reference evidence="2" key="1">
    <citation type="submission" date="2018-05" db="EMBL/GenBank/DDBJ databases">
        <authorList>
            <person name="Lanie J.A."/>
            <person name="Ng W.-L."/>
            <person name="Kazmierczak K.M."/>
            <person name="Andrzejewski T.M."/>
            <person name="Davidsen T.M."/>
            <person name="Wayne K.J."/>
            <person name="Tettelin H."/>
            <person name="Glass J.I."/>
            <person name="Rusch D."/>
            <person name="Podicherti R."/>
            <person name="Tsui H.-C.T."/>
            <person name="Winkler M.E."/>
        </authorList>
    </citation>
    <scope>NUCLEOTIDE SEQUENCE</scope>
</reference>
<feature type="transmembrane region" description="Helical" evidence="1">
    <location>
        <begin position="21"/>
        <end position="43"/>
    </location>
</feature>
<proteinExistence type="predicted"/>